<dbReference type="PROSITE" id="PS01009">
    <property type="entry name" value="CRISP_1"/>
    <property type="match status" value="1"/>
</dbReference>
<name>A0ABS6BEB6_9SPHN</name>
<dbReference type="SMART" id="SM00198">
    <property type="entry name" value="SCP"/>
    <property type="match status" value="1"/>
</dbReference>
<keyword evidence="3" id="KW-1185">Reference proteome</keyword>
<evidence type="ECO:0000313" key="3">
    <source>
        <dbReference type="Proteomes" id="UP000776276"/>
    </source>
</evidence>
<organism evidence="2 3">
    <name type="scientific">Sphingomonas quercus</name>
    <dbReference type="NCBI Taxonomy" id="2842451"/>
    <lineage>
        <taxon>Bacteria</taxon>
        <taxon>Pseudomonadati</taxon>
        <taxon>Pseudomonadota</taxon>
        <taxon>Alphaproteobacteria</taxon>
        <taxon>Sphingomonadales</taxon>
        <taxon>Sphingomonadaceae</taxon>
        <taxon>Sphingomonas</taxon>
    </lineage>
</organism>
<dbReference type="PANTHER" id="PTHR10334">
    <property type="entry name" value="CYSTEINE-RICH SECRETORY PROTEIN-RELATED"/>
    <property type="match status" value="1"/>
</dbReference>
<sequence>MALPFLTAAIVEPPSVEARLLLAHNVARRQLGLGPLTWDPALAVDAAKWSQHLARVGYLVHSPSDPRDRDPQGENLWAGTKGYYSPEQMVGLWLSEKRNYVDGTFPYVSRTGELEDVGHYTQIVWRSTQTVGCAVVTGRYDQFLTCRYAEGGNVIGERAF</sequence>
<dbReference type="InterPro" id="IPR001283">
    <property type="entry name" value="CRISP-related"/>
</dbReference>
<dbReference type="InterPro" id="IPR014044">
    <property type="entry name" value="CAP_dom"/>
</dbReference>
<dbReference type="EMBL" id="JAHKRT010000001">
    <property type="protein sequence ID" value="MBU3076655.1"/>
    <property type="molecule type" value="Genomic_DNA"/>
</dbReference>
<evidence type="ECO:0000313" key="2">
    <source>
        <dbReference type="EMBL" id="MBU3076655.1"/>
    </source>
</evidence>
<protein>
    <submittedName>
        <fullName evidence="2">SCP-like extracellular</fullName>
    </submittedName>
</protein>
<comment type="caution">
    <text evidence="2">The sequence shown here is derived from an EMBL/GenBank/DDBJ whole genome shotgun (WGS) entry which is preliminary data.</text>
</comment>
<feature type="domain" description="SCP" evidence="1">
    <location>
        <begin position="15"/>
        <end position="156"/>
    </location>
</feature>
<dbReference type="InterPro" id="IPR018244">
    <property type="entry name" value="Allrgn_V5/Tpx1_CS"/>
</dbReference>
<reference evidence="2 3" key="1">
    <citation type="submission" date="2021-06" db="EMBL/GenBank/DDBJ databases">
        <title>Sphingomonas sp. XMGL2, whole genome shotgun sequencing project.</title>
        <authorList>
            <person name="Zhao G."/>
            <person name="Shen L."/>
        </authorList>
    </citation>
    <scope>NUCLEOTIDE SEQUENCE [LARGE SCALE GENOMIC DNA]</scope>
    <source>
        <strain evidence="2 3">XMGL2</strain>
    </source>
</reference>
<dbReference type="RefSeq" id="WP_216319216.1">
    <property type="nucleotide sequence ID" value="NZ_JAHKRT010000001.1"/>
</dbReference>
<accession>A0ABS6BEB6</accession>
<gene>
    <name evidence="2" type="ORF">KOF26_02150</name>
</gene>
<proteinExistence type="predicted"/>
<dbReference type="Proteomes" id="UP000776276">
    <property type="component" value="Unassembled WGS sequence"/>
</dbReference>
<dbReference type="Pfam" id="PF00188">
    <property type="entry name" value="CAP"/>
    <property type="match status" value="1"/>
</dbReference>
<evidence type="ECO:0000259" key="1">
    <source>
        <dbReference type="SMART" id="SM00198"/>
    </source>
</evidence>